<keyword evidence="1" id="KW-0472">Membrane</keyword>
<dbReference type="KEGG" id="mai:MICA_288"/>
<protein>
    <submittedName>
        <fullName evidence="2">Uncharacterized protein</fullName>
    </submittedName>
</protein>
<evidence type="ECO:0000256" key="1">
    <source>
        <dbReference type="SAM" id="Phobius"/>
    </source>
</evidence>
<keyword evidence="1" id="KW-1133">Transmembrane helix</keyword>
<evidence type="ECO:0000313" key="3">
    <source>
        <dbReference type="Proteomes" id="UP000009286"/>
    </source>
</evidence>
<name>G2KQ91_MICAA</name>
<keyword evidence="3" id="KW-1185">Reference proteome</keyword>
<keyword evidence="1" id="KW-0812">Transmembrane</keyword>
<reference evidence="2 3" key="1">
    <citation type="journal article" date="2011" name="BMC Genomics">
        <title>Genomic insights into an obligate epibiotic bacterial predator: Micavibrio aeruginosavorus ARL-13.</title>
        <authorList>
            <person name="Wang Z."/>
            <person name="Kadouri D."/>
            <person name="Wu M."/>
        </authorList>
    </citation>
    <scope>NUCLEOTIDE SEQUENCE [LARGE SCALE GENOMIC DNA]</scope>
    <source>
        <strain evidence="2 3">ARL-13</strain>
    </source>
</reference>
<organism evidence="2 3">
    <name type="scientific">Micavibrio aeruginosavorus (strain ARL-13)</name>
    <dbReference type="NCBI Taxonomy" id="856793"/>
    <lineage>
        <taxon>Bacteria</taxon>
        <taxon>Pseudomonadati</taxon>
        <taxon>Bdellovibrionota</taxon>
        <taxon>Bdellovibrionia</taxon>
        <taxon>Bdellovibrionales</taxon>
        <taxon>Pseudobdellovibrionaceae</taxon>
        <taxon>Micavibrio</taxon>
    </lineage>
</organism>
<accession>G2KQ91</accession>
<dbReference type="HOGENOM" id="CLU_112470_0_0_5"/>
<sequence length="180" mass="19645">MVHEAVGVFSNADDLQAAMDDLQSHGFMRHELSVLADQEKIKSKLGRKYRDVRELEDDPSAPRATFLPNETVGEIEGAFIAIPMYLAVIASTWIVVAEGGTLAHAVIAAIVAGAVGAAIGMMMARGFAEHRDRDLREKIHKGGLPLWVNLRAPEQENTATNIMKKHAARDVHVHDIALYG</sequence>
<proteinExistence type="predicted"/>
<gene>
    <name evidence="2" type="ordered locus">MICA_288</name>
</gene>
<evidence type="ECO:0000313" key="2">
    <source>
        <dbReference type="EMBL" id="AEP08633.1"/>
    </source>
</evidence>
<dbReference type="STRING" id="856793.MICA_288"/>
<dbReference type="AlphaFoldDB" id="G2KQ91"/>
<feature type="transmembrane region" description="Helical" evidence="1">
    <location>
        <begin position="102"/>
        <end position="128"/>
    </location>
</feature>
<dbReference type="EMBL" id="CP002382">
    <property type="protein sequence ID" value="AEP08633.1"/>
    <property type="molecule type" value="Genomic_DNA"/>
</dbReference>
<feature type="transmembrane region" description="Helical" evidence="1">
    <location>
        <begin position="77"/>
        <end position="96"/>
    </location>
</feature>
<dbReference type="Proteomes" id="UP000009286">
    <property type="component" value="Chromosome"/>
</dbReference>
<dbReference type="eggNOG" id="ENOG5032WV0">
    <property type="taxonomic scope" value="Bacteria"/>
</dbReference>